<sequence>MIAKAVSFNVYGDERVVGIVARAARQVVIMFKRQHLGLHEVLGGARQGRSGVMRKFFRNCRNNMGNEPILALPEGSENFVVLGRAKLARLYVDEAVARHGVHVSSIPDKDGMYIEALERDVEVCLFENLVVIGILTFREAEIGEGKMFGLELELETTKVVVIKERLEEAKDRQKSYADNSRKPLEFEVGNRELLKVTPWKGVVHFGKKGKLVPRCVEPFEILERIGPVVYRLRLPEELSGVHDTFHVSNLKKCLADASLHMPLDEIKIDKTFRFVEEPVENSDREVMRLKCSGMVIVKVRFWLEVRSLGLQFLFDELRGRVINDVVTQLKVFDEFPR</sequence>
<organism evidence="2 3">
    <name type="scientific">Tanacetum coccineum</name>
    <dbReference type="NCBI Taxonomy" id="301880"/>
    <lineage>
        <taxon>Eukaryota</taxon>
        <taxon>Viridiplantae</taxon>
        <taxon>Streptophyta</taxon>
        <taxon>Embryophyta</taxon>
        <taxon>Tracheophyta</taxon>
        <taxon>Spermatophyta</taxon>
        <taxon>Magnoliopsida</taxon>
        <taxon>eudicotyledons</taxon>
        <taxon>Gunneridae</taxon>
        <taxon>Pentapetalae</taxon>
        <taxon>asterids</taxon>
        <taxon>campanulids</taxon>
        <taxon>Asterales</taxon>
        <taxon>Asteraceae</taxon>
        <taxon>Asteroideae</taxon>
        <taxon>Anthemideae</taxon>
        <taxon>Anthemidinae</taxon>
        <taxon>Tanacetum</taxon>
    </lineage>
</organism>
<feature type="domain" description="Tf2-1-like SH3-like" evidence="1">
    <location>
        <begin position="193"/>
        <end position="253"/>
    </location>
</feature>
<dbReference type="Pfam" id="PF24626">
    <property type="entry name" value="SH3_Tf2-1"/>
    <property type="match status" value="1"/>
</dbReference>
<keyword evidence="3" id="KW-1185">Reference proteome</keyword>
<evidence type="ECO:0000259" key="1">
    <source>
        <dbReference type="Pfam" id="PF24626"/>
    </source>
</evidence>
<protein>
    <recommendedName>
        <fullName evidence="1">Tf2-1-like SH3-like domain-containing protein</fullName>
    </recommendedName>
</protein>
<dbReference type="EMBL" id="BQNB010016212">
    <property type="protein sequence ID" value="GJT49133.1"/>
    <property type="molecule type" value="Genomic_DNA"/>
</dbReference>
<dbReference type="PANTHER" id="PTHR46148:SF59">
    <property type="entry name" value="NUCLEOTIDYLTRANSFERASE, RIBONUCLEASE H"/>
    <property type="match status" value="1"/>
</dbReference>
<dbReference type="PANTHER" id="PTHR46148">
    <property type="entry name" value="CHROMO DOMAIN-CONTAINING PROTEIN"/>
    <property type="match status" value="1"/>
</dbReference>
<dbReference type="Proteomes" id="UP001151760">
    <property type="component" value="Unassembled WGS sequence"/>
</dbReference>
<comment type="caution">
    <text evidence="2">The sequence shown here is derived from an EMBL/GenBank/DDBJ whole genome shotgun (WGS) entry which is preliminary data.</text>
</comment>
<reference evidence="2" key="2">
    <citation type="submission" date="2022-01" db="EMBL/GenBank/DDBJ databases">
        <authorList>
            <person name="Yamashiro T."/>
            <person name="Shiraishi A."/>
            <person name="Satake H."/>
            <person name="Nakayama K."/>
        </authorList>
    </citation>
    <scope>NUCLEOTIDE SEQUENCE</scope>
</reference>
<name>A0ABQ5EEA3_9ASTR</name>
<evidence type="ECO:0000313" key="3">
    <source>
        <dbReference type="Proteomes" id="UP001151760"/>
    </source>
</evidence>
<accession>A0ABQ5EEA3</accession>
<proteinExistence type="predicted"/>
<dbReference type="InterPro" id="IPR056924">
    <property type="entry name" value="SH3_Tf2-1"/>
</dbReference>
<gene>
    <name evidence="2" type="ORF">Tco_0975290</name>
</gene>
<reference evidence="2" key="1">
    <citation type="journal article" date="2022" name="Int. J. Mol. Sci.">
        <title>Draft Genome of Tanacetum Coccineum: Genomic Comparison of Closely Related Tanacetum-Family Plants.</title>
        <authorList>
            <person name="Yamashiro T."/>
            <person name="Shiraishi A."/>
            <person name="Nakayama K."/>
            <person name="Satake H."/>
        </authorList>
    </citation>
    <scope>NUCLEOTIDE SEQUENCE</scope>
</reference>
<evidence type="ECO:0000313" key="2">
    <source>
        <dbReference type="EMBL" id="GJT49133.1"/>
    </source>
</evidence>